<gene>
    <name evidence="2" type="ORF">K444DRAFT_632561</name>
</gene>
<proteinExistence type="predicted"/>
<dbReference type="OrthoDB" id="3034003at2759"/>
<dbReference type="RefSeq" id="XP_024733032.1">
    <property type="nucleotide sequence ID" value="XM_024883489.1"/>
</dbReference>
<keyword evidence="1" id="KW-0472">Membrane</keyword>
<evidence type="ECO:0000256" key="1">
    <source>
        <dbReference type="SAM" id="Phobius"/>
    </source>
</evidence>
<keyword evidence="1" id="KW-1133">Transmembrane helix</keyword>
<keyword evidence="3" id="KW-1185">Reference proteome</keyword>
<sequence length="763" mass="84002">MILRSDSARTKSVARRVNVASITLTVAIVLQLAVHIVTPLPLVQQIQPRDDSSTVSFKYAPDLTFFGQGTAPRPSQPLGRTCGTSAFTDCTPSNELFDKLSSGSIGTTVAGPKDIQFRNMFFYQNQSSNNEQIVVGLTLPMQNLLLNTNFTIVEGLIVDPNNGGVGFRNHTIPIGLQLGATWQEDILWIQPETVCTANNFSIHFPFGNSHVNEFFPVLNTGTSPNSASNSYLQDDGAFVYRNWSIPSPRWDIYGPDSLWNITGPIPDLAQRPFLGAWWDNFFTAAALNISANSTTRVGTRYGQHFTNYTIVVNPFAITISNIDGAIFDQAMPYNLYKFFSANLDRYIGNFGDLIPGVKEAFNFTSYFLEYGRRCFGFDGFNEPDPLKPYIRCGNLYGVAVPDDPDQTEFQIDSMVGQPAYTCASSVKAIIKTVEFTFNGTSSLSNLVVSSITDKNYTNTEDEPLWGVEKVDPSQNLNISDINLLWGLVSDIYENDTEISTIRGKEFYLPVAYANNDMSVFKDNLAAASVFTAAWNTAYTEVAWIAGISFGGLPSYSGNIQYSLFLKWRELSNTTHGAAIILNLIWTDLVASTVVGTTTGFEKSPATQDSGVLGQRQAYEHHSVVVYSNLLFAIPAFLVLCLWVGLLVITIGLLITRKVTGAMLSYYMNHSSLGRAVLNAEHPDPAMTTLSSKDWTENFGSKWLAIWPYDQHTSILQSNGQGTPDSVAHQYGESGVGSMELTSLSERGLPRVLSTVELPRDEGL</sequence>
<reference evidence="2 3" key="1">
    <citation type="submission" date="2016-04" db="EMBL/GenBank/DDBJ databases">
        <title>A degradative enzymes factory behind the ericoid mycorrhizal symbiosis.</title>
        <authorList>
            <consortium name="DOE Joint Genome Institute"/>
            <person name="Martino E."/>
            <person name="Morin E."/>
            <person name="Grelet G."/>
            <person name="Kuo A."/>
            <person name="Kohler A."/>
            <person name="Daghino S."/>
            <person name="Barry K."/>
            <person name="Choi C."/>
            <person name="Cichocki N."/>
            <person name="Clum A."/>
            <person name="Copeland A."/>
            <person name="Hainaut M."/>
            <person name="Haridas S."/>
            <person name="Labutti K."/>
            <person name="Lindquist E."/>
            <person name="Lipzen A."/>
            <person name="Khouja H.-R."/>
            <person name="Murat C."/>
            <person name="Ohm R."/>
            <person name="Olson A."/>
            <person name="Spatafora J."/>
            <person name="Veneault-Fourrey C."/>
            <person name="Henrissat B."/>
            <person name="Grigoriev I."/>
            <person name="Martin F."/>
            <person name="Perotto S."/>
        </authorList>
    </citation>
    <scope>NUCLEOTIDE SEQUENCE [LARGE SCALE GENOMIC DNA]</scope>
    <source>
        <strain evidence="2 3">E</strain>
    </source>
</reference>
<feature type="transmembrane region" description="Helical" evidence="1">
    <location>
        <begin position="629"/>
        <end position="654"/>
    </location>
</feature>
<protein>
    <submittedName>
        <fullName evidence="2">Uncharacterized protein</fullName>
    </submittedName>
</protein>
<name>A0A2J6SZB1_9HELO</name>
<dbReference type="STRING" id="1095630.A0A2J6SZB1"/>
<keyword evidence="1" id="KW-0812">Transmembrane</keyword>
<accession>A0A2J6SZB1</accession>
<feature type="transmembrane region" description="Helical" evidence="1">
    <location>
        <begin position="21"/>
        <end position="42"/>
    </location>
</feature>
<organism evidence="2 3">
    <name type="scientific">Hyaloscypha bicolor E</name>
    <dbReference type="NCBI Taxonomy" id="1095630"/>
    <lineage>
        <taxon>Eukaryota</taxon>
        <taxon>Fungi</taxon>
        <taxon>Dikarya</taxon>
        <taxon>Ascomycota</taxon>
        <taxon>Pezizomycotina</taxon>
        <taxon>Leotiomycetes</taxon>
        <taxon>Helotiales</taxon>
        <taxon>Hyaloscyphaceae</taxon>
        <taxon>Hyaloscypha</taxon>
        <taxon>Hyaloscypha bicolor</taxon>
    </lineage>
</organism>
<evidence type="ECO:0000313" key="3">
    <source>
        <dbReference type="Proteomes" id="UP000235371"/>
    </source>
</evidence>
<dbReference type="EMBL" id="KZ613848">
    <property type="protein sequence ID" value="PMD56128.1"/>
    <property type="molecule type" value="Genomic_DNA"/>
</dbReference>
<dbReference type="Proteomes" id="UP000235371">
    <property type="component" value="Unassembled WGS sequence"/>
</dbReference>
<dbReference type="AlphaFoldDB" id="A0A2J6SZB1"/>
<dbReference type="InParanoid" id="A0A2J6SZB1"/>
<dbReference type="GeneID" id="36591566"/>
<evidence type="ECO:0000313" key="2">
    <source>
        <dbReference type="EMBL" id="PMD56128.1"/>
    </source>
</evidence>